<dbReference type="KEGG" id="gtt:GUITHDRAFT_114154"/>
<dbReference type="EnsemblProtists" id="EKX39657">
    <property type="protein sequence ID" value="EKX39657"/>
    <property type="gene ID" value="GUITHDRAFT_114154"/>
</dbReference>
<dbReference type="EMBL" id="JH993037">
    <property type="protein sequence ID" value="EKX39657.1"/>
    <property type="molecule type" value="Genomic_DNA"/>
</dbReference>
<dbReference type="AlphaFoldDB" id="L1IU59"/>
<sequence length="319" mass="36636">MRRADAAGRGGRKASTKSRKKSKAWRKQSSLLDYENFQFEETNDVEDREEGKRREKEQEWETLQATLKLDKVEHVAMLKEFWEDLRSSSKAEEESAHEEEGSKRLTPDVTRRVEELVQLIPMASKDSTLFKLLAELRRILQTDSHKFVSAYLRLKFFSDMKVLQRLSQAFVKGLEEKEESELLSSPIRRIIPTDSKAELIHLFYILSTDRSIALLLSETPEVLDTLAYILSSKTFKEDVMHLAHTIFCRLRAAKDRMWERTAIRSSNLSTLHSLELHVLDRAAPRQAHKVGGAAISRPLERGAAAAQRQSKAAFLPSRT</sequence>
<evidence type="ECO:0000313" key="2">
    <source>
        <dbReference type="EMBL" id="EKX39657.1"/>
    </source>
</evidence>
<gene>
    <name evidence="2" type="ORF">GUITHDRAFT_114154</name>
</gene>
<reference evidence="4" key="2">
    <citation type="submission" date="2012-11" db="EMBL/GenBank/DDBJ databases">
        <authorList>
            <person name="Kuo A."/>
            <person name="Curtis B.A."/>
            <person name="Tanifuji G."/>
            <person name="Burki F."/>
            <person name="Gruber A."/>
            <person name="Irimia M."/>
            <person name="Maruyama S."/>
            <person name="Arias M.C."/>
            <person name="Ball S.G."/>
            <person name="Gile G.H."/>
            <person name="Hirakawa Y."/>
            <person name="Hopkins J.F."/>
            <person name="Rensing S.A."/>
            <person name="Schmutz J."/>
            <person name="Symeonidi A."/>
            <person name="Elias M."/>
            <person name="Eveleigh R.J."/>
            <person name="Herman E.K."/>
            <person name="Klute M.J."/>
            <person name="Nakayama T."/>
            <person name="Obornik M."/>
            <person name="Reyes-Prieto A."/>
            <person name="Armbrust E.V."/>
            <person name="Aves S.J."/>
            <person name="Beiko R.G."/>
            <person name="Coutinho P."/>
            <person name="Dacks J.B."/>
            <person name="Durnford D.G."/>
            <person name="Fast N.M."/>
            <person name="Green B.R."/>
            <person name="Grisdale C."/>
            <person name="Hempe F."/>
            <person name="Henrissat B."/>
            <person name="Hoppner M.P."/>
            <person name="Ishida K.-I."/>
            <person name="Kim E."/>
            <person name="Koreny L."/>
            <person name="Kroth P.G."/>
            <person name="Liu Y."/>
            <person name="Malik S.-B."/>
            <person name="Maier U.G."/>
            <person name="McRose D."/>
            <person name="Mock T."/>
            <person name="Neilson J.A."/>
            <person name="Onodera N.T."/>
            <person name="Poole A.M."/>
            <person name="Pritham E.J."/>
            <person name="Richards T.A."/>
            <person name="Rocap G."/>
            <person name="Roy S.W."/>
            <person name="Sarai C."/>
            <person name="Schaack S."/>
            <person name="Shirato S."/>
            <person name="Slamovits C.H."/>
            <person name="Spencer D.F."/>
            <person name="Suzuki S."/>
            <person name="Worden A.Z."/>
            <person name="Zauner S."/>
            <person name="Barry K."/>
            <person name="Bell C."/>
            <person name="Bharti A.K."/>
            <person name="Crow J.A."/>
            <person name="Grimwood J."/>
            <person name="Kramer R."/>
            <person name="Lindquist E."/>
            <person name="Lucas S."/>
            <person name="Salamov A."/>
            <person name="McFadden G.I."/>
            <person name="Lane C.E."/>
            <person name="Keeling P.J."/>
            <person name="Gray M.W."/>
            <person name="Grigoriev I.V."/>
            <person name="Archibald J.M."/>
        </authorList>
    </citation>
    <scope>NUCLEOTIDE SEQUENCE</scope>
    <source>
        <strain evidence="4">CCMP2712</strain>
    </source>
</reference>
<reference evidence="3" key="3">
    <citation type="submission" date="2016-03" db="UniProtKB">
        <authorList>
            <consortium name="EnsemblProtists"/>
        </authorList>
    </citation>
    <scope>IDENTIFICATION</scope>
</reference>
<evidence type="ECO:0000313" key="3">
    <source>
        <dbReference type="EnsemblProtists" id="EKX39657"/>
    </source>
</evidence>
<dbReference type="HOGENOM" id="CLU_872766_0_0_1"/>
<name>L1IU59_GUITC</name>
<protein>
    <submittedName>
        <fullName evidence="2 3">Uncharacterized protein</fullName>
    </submittedName>
</protein>
<proteinExistence type="predicted"/>
<feature type="compositionally biased region" description="Basic residues" evidence="1">
    <location>
        <begin position="10"/>
        <end position="26"/>
    </location>
</feature>
<dbReference type="Proteomes" id="UP000011087">
    <property type="component" value="Unassembled WGS sequence"/>
</dbReference>
<dbReference type="GeneID" id="17296401"/>
<dbReference type="PaxDb" id="55529-EKX39657"/>
<evidence type="ECO:0000313" key="4">
    <source>
        <dbReference type="Proteomes" id="UP000011087"/>
    </source>
</evidence>
<accession>L1IU59</accession>
<feature type="region of interest" description="Disordered" evidence="1">
    <location>
        <begin position="1"/>
        <end position="27"/>
    </location>
</feature>
<organism evidence="2">
    <name type="scientific">Guillardia theta (strain CCMP2712)</name>
    <name type="common">Cryptophyte</name>
    <dbReference type="NCBI Taxonomy" id="905079"/>
    <lineage>
        <taxon>Eukaryota</taxon>
        <taxon>Cryptophyceae</taxon>
        <taxon>Pyrenomonadales</taxon>
        <taxon>Geminigeraceae</taxon>
        <taxon>Guillardia</taxon>
    </lineage>
</organism>
<evidence type="ECO:0000256" key="1">
    <source>
        <dbReference type="SAM" id="MobiDB-lite"/>
    </source>
</evidence>
<keyword evidence="4" id="KW-1185">Reference proteome</keyword>
<dbReference type="RefSeq" id="XP_005826637.1">
    <property type="nucleotide sequence ID" value="XM_005826580.1"/>
</dbReference>
<reference evidence="2 4" key="1">
    <citation type="journal article" date="2012" name="Nature">
        <title>Algal genomes reveal evolutionary mosaicism and the fate of nucleomorphs.</title>
        <authorList>
            <consortium name="DOE Joint Genome Institute"/>
            <person name="Curtis B.A."/>
            <person name="Tanifuji G."/>
            <person name="Burki F."/>
            <person name="Gruber A."/>
            <person name="Irimia M."/>
            <person name="Maruyama S."/>
            <person name="Arias M.C."/>
            <person name="Ball S.G."/>
            <person name="Gile G.H."/>
            <person name="Hirakawa Y."/>
            <person name="Hopkins J.F."/>
            <person name="Kuo A."/>
            <person name="Rensing S.A."/>
            <person name="Schmutz J."/>
            <person name="Symeonidi A."/>
            <person name="Elias M."/>
            <person name="Eveleigh R.J."/>
            <person name="Herman E.K."/>
            <person name="Klute M.J."/>
            <person name="Nakayama T."/>
            <person name="Obornik M."/>
            <person name="Reyes-Prieto A."/>
            <person name="Armbrust E.V."/>
            <person name="Aves S.J."/>
            <person name="Beiko R.G."/>
            <person name="Coutinho P."/>
            <person name="Dacks J.B."/>
            <person name="Durnford D.G."/>
            <person name="Fast N.M."/>
            <person name="Green B.R."/>
            <person name="Grisdale C.J."/>
            <person name="Hempel F."/>
            <person name="Henrissat B."/>
            <person name="Hoppner M.P."/>
            <person name="Ishida K."/>
            <person name="Kim E."/>
            <person name="Koreny L."/>
            <person name="Kroth P.G."/>
            <person name="Liu Y."/>
            <person name="Malik S.B."/>
            <person name="Maier U.G."/>
            <person name="McRose D."/>
            <person name="Mock T."/>
            <person name="Neilson J.A."/>
            <person name="Onodera N.T."/>
            <person name="Poole A.M."/>
            <person name="Pritham E.J."/>
            <person name="Richards T.A."/>
            <person name="Rocap G."/>
            <person name="Roy S.W."/>
            <person name="Sarai C."/>
            <person name="Schaack S."/>
            <person name="Shirato S."/>
            <person name="Slamovits C.H."/>
            <person name="Spencer D.F."/>
            <person name="Suzuki S."/>
            <person name="Worden A.Z."/>
            <person name="Zauner S."/>
            <person name="Barry K."/>
            <person name="Bell C."/>
            <person name="Bharti A.K."/>
            <person name="Crow J.A."/>
            <person name="Grimwood J."/>
            <person name="Kramer R."/>
            <person name="Lindquist E."/>
            <person name="Lucas S."/>
            <person name="Salamov A."/>
            <person name="McFadden G.I."/>
            <person name="Lane C.E."/>
            <person name="Keeling P.J."/>
            <person name="Gray M.W."/>
            <person name="Grigoriev I.V."/>
            <person name="Archibald J.M."/>
        </authorList>
    </citation>
    <scope>NUCLEOTIDE SEQUENCE</scope>
    <source>
        <strain evidence="2 4">CCMP2712</strain>
    </source>
</reference>